<reference evidence="5" key="1">
    <citation type="journal article" date="2023" name="Mol. Phylogenet. Evol.">
        <title>Genome-scale phylogeny and comparative genomics of the fungal order Sordariales.</title>
        <authorList>
            <person name="Hensen N."/>
            <person name="Bonometti L."/>
            <person name="Westerberg I."/>
            <person name="Brannstrom I.O."/>
            <person name="Guillou S."/>
            <person name="Cros-Aarteil S."/>
            <person name="Calhoun S."/>
            <person name="Haridas S."/>
            <person name="Kuo A."/>
            <person name="Mondo S."/>
            <person name="Pangilinan J."/>
            <person name="Riley R."/>
            <person name="LaButti K."/>
            <person name="Andreopoulos B."/>
            <person name="Lipzen A."/>
            <person name="Chen C."/>
            <person name="Yan M."/>
            <person name="Daum C."/>
            <person name="Ng V."/>
            <person name="Clum A."/>
            <person name="Steindorff A."/>
            <person name="Ohm R.A."/>
            <person name="Martin F."/>
            <person name="Silar P."/>
            <person name="Natvig D.O."/>
            <person name="Lalanne C."/>
            <person name="Gautier V."/>
            <person name="Ament-Velasquez S.L."/>
            <person name="Kruys A."/>
            <person name="Hutchinson M.I."/>
            <person name="Powell A.J."/>
            <person name="Barry K."/>
            <person name="Miller A.N."/>
            <person name="Grigoriev I.V."/>
            <person name="Debuchy R."/>
            <person name="Gladieux P."/>
            <person name="Hiltunen Thoren M."/>
            <person name="Johannesson H."/>
        </authorList>
    </citation>
    <scope>NUCLEOTIDE SEQUENCE [LARGE SCALE GENOMIC DNA]</scope>
    <source>
        <strain evidence="5">CBS 340.73</strain>
    </source>
</reference>
<dbReference type="PANTHER" id="PTHR36845:SF1">
    <property type="entry name" value="HYDROLASE, PUTATIVE (AFU_ORTHOLOGUE AFUA_7G05090)-RELATED"/>
    <property type="match status" value="1"/>
</dbReference>
<dbReference type="GO" id="GO:0000272">
    <property type="term" value="P:polysaccharide catabolic process"/>
    <property type="evidence" value="ECO:0007669"/>
    <property type="project" value="TreeGrafter"/>
</dbReference>
<name>A0AAN6N4R4_9PEZI</name>
<dbReference type="InterPro" id="IPR012341">
    <property type="entry name" value="6hp_glycosidase-like_sf"/>
</dbReference>
<feature type="region of interest" description="Disordered" evidence="3">
    <location>
        <begin position="55"/>
        <end position="103"/>
    </location>
</feature>
<proteinExistence type="inferred from homology"/>
<evidence type="ECO:0000256" key="3">
    <source>
        <dbReference type="SAM" id="MobiDB-lite"/>
    </source>
</evidence>
<evidence type="ECO:0000256" key="1">
    <source>
        <dbReference type="ARBA" id="ARBA00022801"/>
    </source>
</evidence>
<dbReference type="EMBL" id="MU853815">
    <property type="protein sequence ID" value="KAK3939157.1"/>
    <property type="molecule type" value="Genomic_DNA"/>
</dbReference>
<protein>
    <submittedName>
        <fullName evidence="4">Six-hairpin glycosidase-like protein</fullName>
    </submittedName>
</protein>
<dbReference type="Proteomes" id="UP001303473">
    <property type="component" value="Unassembled WGS sequence"/>
</dbReference>
<evidence type="ECO:0000313" key="5">
    <source>
        <dbReference type="Proteomes" id="UP001303473"/>
    </source>
</evidence>
<dbReference type="Gene3D" id="1.50.10.10">
    <property type="match status" value="2"/>
</dbReference>
<sequence>MPMPSDRPLRDRLHDLYAENITAKILRVAISGLENNNPPTRYPEHVPQTPIPIHTTTTKTSTSPPTTHTTTTHSSTITTNTSNTTTTSTTTTESSTITTNVRPDDNRYAYRDMSFWTCGFFPGSLYALLDRMVKYPQATLPRHSASEISAVREQLVTLAKAWSDPILKETVHRTDTHGLGFMVMPSLRPRWELLHDEQALEGIVTAARSLATRFDERVGAIRSSCCATGVDTHADINPNQGGGEMPGEEDFLVSIDSMGDMDLLYYAAAQTGDQRLAEIATRHAKTVLESHIDHRSILDRDNPEYYAGDACHVVSFDPTTGQKRGESSSLEASRRRRHREFLAAADGLDSNFNRRLRSSPKKVVVGEPEKSWEEGIGRFVPLWDFKAPLEETTDIGPLRDSSAGVIAATGMLILGQALRGMGRSGANDFLDYAVRIVKETLALCLAPEKAKITFGSDSEGEIKGEIKVDDVIKGQTFDGILKHATANYSKVDKEGGKRYWDHGLVYADYYLIDFGNRLLRMDLA</sequence>
<dbReference type="InterPro" id="IPR052369">
    <property type="entry name" value="UG_Glycosaminoglycan_Hydrolase"/>
</dbReference>
<keyword evidence="4" id="KW-0326">Glycosidase</keyword>
<accession>A0AAN6N4R4</accession>
<evidence type="ECO:0000256" key="2">
    <source>
        <dbReference type="ARBA" id="ARBA00038358"/>
    </source>
</evidence>
<feature type="compositionally biased region" description="Low complexity" evidence="3">
    <location>
        <begin position="55"/>
        <end position="100"/>
    </location>
</feature>
<comment type="caution">
    <text evidence="4">The sequence shown here is derived from an EMBL/GenBank/DDBJ whole genome shotgun (WGS) entry which is preliminary data.</text>
</comment>
<dbReference type="GO" id="GO:0052757">
    <property type="term" value="F:chondroitin hydrolase activity"/>
    <property type="evidence" value="ECO:0007669"/>
    <property type="project" value="TreeGrafter"/>
</dbReference>
<gene>
    <name evidence="4" type="ORF">QBC46DRAFT_355189</name>
</gene>
<dbReference type="SUPFAM" id="SSF48208">
    <property type="entry name" value="Six-hairpin glycosidases"/>
    <property type="match status" value="1"/>
</dbReference>
<evidence type="ECO:0000313" key="4">
    <source>
        <dbReference type="EMBL" id="KAK3939157.1"/>
    </source>
</evidence>
<organism evidence="4 5">
    <name type="scientific">Diplogelasinospora grovesii</name>
    <dbReference type="NCBI Taxonomy" id="303347"/>
    <lineage>
        <taxon>Eukaryota</taxon>
        <taxon>Fungi</taxon>
        <taxon>Dikarya</taxon>
        <taxon>Ascomycota</taxon>
        <taxon>Pezizomycotina</taxon>
        <taxon>Sordariomycetes</taxon>
        <taxon>Sordariomycetidae</taxon>
        <taxon>Sordariales</taxon>
        <taxon>Diplogelasinosporaceae</taxon>
        <taxon>Diplogelasinospora</taxon>
    </lineage>
</organism>
<keyword evidence="1" id="KW-0378">Hydrolase</keyword>
<dbReference type="AlphaFoldDB" id="A0AAN6N4R4"/>
<dbReference type="InterPro" id="IPR008928">
    <property type="entry name" value="6-hairpin_glycosidase_sf"/>
</dbReference>
<keyword evidence="5" id="KW-1185">Reference proteome</keyword>
<dbReference type="PANTHER" id="PTHR36845">
    <property type="entry name" value="HYDROLASE, PUTATIVE (AFU_ORTHOLOGUE AFUA_7G05090)-RELATED"/>
    <property type="match status" value="1"/>
</dbReference>
<comment type="similarity">
    <text evidence="2">Belongs to the glycosyl hydrolase 88 family.</text>
</comment>